<reference evidence="3" key="1">
    <citation type="submission" date="2015-11" db="EMBL/GenBank/DDBJ databases">
        <authorList>
            <consortium name="Cross-ministerial Strategic Innovation Promotion Program (SIP) consortium"/>
            <person name="Tomihama T."/>
            <person name="Ikenaga M."/>
            <person name="Sakai M."/>
            <person name="Okubo T."/>
            <person name="Ikeda S."/>
        </authorList>
    </citation>
    <scope>NUCLEOTIDE SEQUENCE [LARGE SCALE GENOMIC DNA]</scope>
    <source>
        <strain evidence="3">S58</strain>
    </source>
</reference>
<proteinExistence type="predicted"/>
<dbReference type="AlphaFoldDB" id="A0A100JKM1"/>
<accession>A0A100JKM1</accession>
<dbReference type="Proteomes" id="UP000067448">
    <property type="component" value="Unassembled WGS sequence"/>
</dbReference>
<feature type="compositionally biased region" description="Basic residues" evidence="1">
    <location>
        <begin position="130"/>
        <end position="140"/>
    </location>
</feature>
<evidence type="ECO:0000313" key="2">
    <source>
        <dbReference type="EMBL" id="GAQ61271.1"/>
    </source>
</evidence>
<gene>
    <name evidence="2" type="ORF">SsS58_01620</name>
</gene>
<evidence type="ECO:0000256" key="1">
    <source>
        <dbReference type="SAM" id="MobiDB-lite"/>
    </source>
</evidence>
<feature type="compositionally biased region" description="Pro residues" evidence="1">
    <location>
        <begin position="180"/>
        <end position="190"/>
    </location>
</feature>
<organism evidence="2 3">
    <name type="scientific">Streptomyces scabiei</name>
    <dbReference type="NCBI Taxonomy" id="1930"/>
    <lineage>
        <taxon>Bacteria</taxon>
        <taxon>Bacillati</taxon>
        <taxon>Actinomycetota</taxon>
        <taxon>Actinomycetes</taxon>
        <taxon>Kitasatosporales</taxon>
        <taxon>Streptomycetaceae</taxon>
        <taxon>Streptomyces</taxon>
    </lineage>
</organism>
<comment type="caution">
    <text evidence="2">The sequence shown here is derived from an EMBL/GenBank/DDBJ whole genome shotgun (WGS) entry which is preliminary data.</text>
</comment>
<reference evidence="2 3" key="2">
    <citation type="journal article" date="2016" name="Genome Announc.">
        <title>Draft Genome Sequences of Streptomyces scabiei S58, Streptomyces turgidiscabies T45, and Streptomyces acidiscabies a10, the Pathogens of Potato Common Scab, Isolated in Japan.</title>
        <authorList>
            <person name="Tomihama T."/>
            <person name="Nishi Y."/>
            <person name="Sakai M."/>
            <person name="Ikenaga M."/>
            <person name="Okubo T."/>
            <person name="Ikeda S."/>
        </authorList>
    </citation>
    <scope>NUCLEOTIDE SEQUENCE [LARGE SCALE GENOMIC DNA]</scope>
    <source>
        <strain evidence="2 3">S58</strain>
    </source>
</reference>
<reference evidence="3" key="3">
    <citation type="submission" date="2016-02" db="EMBL/GenBank/DDBJ databases">
        <title>Draft genome of pathogenic Streptomyces sp. in Japan.</title>
        <authorList>
            <person name="Tomihama T."/>
            <person name="Ikenaga M."/>
            <person name="Sakai M."/>
            <person name="Okubo T."/>
            <person name="Ikeda S."/>
        </authorList>
    </citation>
    <scope>NUCLEOTIDE SEQUENCE [LARGE SCALE GENOMIC DNA]</scope>
    <source>
        <strain evidence="3">S58</strain>
    </source>
</reference>
<feature type="region of interest" description="Disordered" evidence="1">
    <location>
        <begin position="174"/>
        <end position="203"/>
    </location>
</feature>
<dbReference type="EMBL" id="BCMM01000005">
    <property type="protein sequence ID" value="GAQ61271.1"/>
    <property type="molecule type" value="Genomic_DNA"/>
</dbReference>
<evidence type="ECO:0000313" key="3">
    <source>
        <dbReference type="Proteomes" id="UP000067448"/>
    </source>
</evidence>
<name>A0A100JKM1_STRSC</name>
<feature type="region of interest" description="Disordered" evidence="1">
    <location>
        <begin position="245"/>
        <end position="301"/>
    </location>
</feature>
<feature type="region of interest" description="Disordered" evidence="1">
    <location>
        <begin position="40"/>
        <end position="77"/>
    </location>
</feature>
<protein>
    <submittedName>
        <fullName evidence="2">Uncharacterized protein</fullName>
    </submittedName>
</protein>
<feature type="region of interest" description="Disordered" evidence="1">
    <location>
        <begin position="89"/>
        <end position="154"/>
    </location>
</feature>
<sequence>MNRPILTRVRPYRSALYSSMLRNDGHPASCTDLVSFVRASPATDRSSTAIPWSSPGSRPAPTRWAGSAEPEGLARPDTHGECLRCQVSGRKVPAVASGTPRPRPPACAGRPAATSPAAGRAEGRNEPRRHGPTRPRRARSAGRPGKVRPDCGLRVPRLSRSIDIRRLRRYVTREIYGQMQPPPSSPPRLLPPAATSGHPERSSRLWNAAVHRPAGLADPLPAGLLRTRPQPGGRLLVAAAVPHRFHHSPSTSAGPSKRNEEIRYVSHSSTDASPEPVRPSRQRPHKLSRCQDEGKPPIPSRLYRDMTRRLVVRQLSSAPRAMRRSPVREGIERCIAELASNS</sequence>
<feature type="compositionally biased region" description="Polar residues" evidence="1">
    <location>
        <begin position="43"/>
        <end position="56"/>
    </location>
</feature>